<dbReference type="Pfam" id="PF13424">
    <property type="entry name" value="TPR_12"/>
    <property type="match status" value="2"/>
</dbReference>
<evidence type="ECO:0000256" key="3">
    <source>
        <dbReference type="ARBA" id="ARBA00022490"/>
    </source>
</evidence>
<evidence type="ECO:0000256" key="8">
    <source>
        <dbReference type="ARBA" id="ARBA00023175"/>
    </source>
</evidence>
<keyword evidence="5" id="KW-0677">Repeat</keyword>
<accession>A0A1J5MUQ8</accession>
<dbReference type="InterPro" id="IPR002151">
    <property type="entry name" value="Kinesin_light"/>
</dbReference>
<dbReference type="InterPro" id="IPR011990">
    <property type="entry name" value="TPR-like_helical_dom_sf"/>
</dbReference>
<evidence type="ECO:0000256" key="7">
    <source>
        <dbReference type="ARBA" id="ARBA00023054"/>
    </source>
</evidence>
<evidence type="ECO:0000256" key="4">
    <source>
        <dbReference type="ARBA" id="ARBA00022701"/>
    </source>
</evidence>
<keyword evidence="6" id="KW-0802">TPR repeat</keyword>
<evidence type="ECO:0000256" key="5">
    <source>
        <dbReference type="ARBA" id="ARBA00022737"/>
    </source>
</evidence>
<dbReference type="Gene3D" id="1.25.40.10">
    <property type="entry name" value="Tetratricopeptide repeat domain"/>
    <property type="match status" value="2"/>
</dbReference>
<dbReference type="GO" id="GO:0007018">
    <property type="term" value="P:microtubule-based movement"/>
    <property type="evidence" value="ECO:0007669"/>
    <property type="project" value="TreeGrafter"/>
</dbReference>
<evidence type="ECO:0000256" key="2">
    <source>
        <dbReference type="ARBA" id="ARBA00009622"/>
    </source>
</evidence>
<dbReference type="GO" id="GO:0019894">
    <property type="term" value="F:kinesin binding"/>
    <property type="evidence" value="ECO:0007669"/>
    <property type="project" value="TreeGrafter"/>
</dbReference>
<dbReference type="PANTHER" id="PTHR45783:SF3">
    <property type="entry name" value="KINESIN LIGHT CHAIN"/>
    <property type="match status" value="1"/>
</dbReference>
<keyword evidence="9" id="KW-0206">Cytoskeleton</keyword>
<dbReference type="AlphaFoldDB" id="A0A1J5MUQ8"/>
<sequence length="449" mass="48353">MTDTRDDRSPEAILDLVREVEREAPGGAETLYMAAMLADAPLPYDFALSVEGTPHNPALVNPAAAFFAATALMDPLVGRNLVVADADHQVFALPADVREALRGSLGHEQAAEWAGRAVYALNLALPDADPQNWPLVQWLMPHILACRDMAAELGVNTAAANRVLHQAGFSLYYQQRHKEAADLLEAAMVVDIALKGGSHPDIAADLEGLASVYLAGRDFVRAEAAFKACLDLQRAIFTENNPATAPVLNGLAMTKQARGDLAGAESALNDCLAVLRASGQERQPAAASCLHNLALLMDAVDRPKEGLKHALESLELTTELYGEHHPETASSHNLAGLLLERLGKDPEAEAHFRKCLSIHSGAFGEDHPETGQALCNLALFLDGRGRTGEAFDCFERGFAAYERSLGPGHPYMEHALDNLVTFLERTASSDSPLRERARARLKLIVEKAG</sequence>
<keyword evidence="3" id="KW-0963">Cytoplasm</keyword>
<evidence type="ECO:0000313" key="11">
    <source>
        <dbReference type="Proteomes" id="UP000181901"/>
    </source>
</evidence>
<evidence type="ECO:0000256" key="1">
    <source>
        <dbReference type="ARBA" id="ARBA00004245"/>
    </source>
</evidence>
<dbReference type="GO" id="GO:0005871">
    <property type="term" value="C:kinesin complex"/>
    <property type="evidence" value="ECO:0007669"/>
    <property type="project" value="InterPro"/>
</dbReference>
<dbReference type="RefSeq" id="WP_071545088.1">
    <property type="nucleotide sequence ID" value="NZ_LKAQ01000004.1"/>
</dbReference>
<dbReference type="OrthoDB" id="5456007at2"/>
<comment type="similarity">
    <text evidence="2">Belongs to the kinesin light chain family.</text>
</comment>
<dbReference type="PANTHER" id="PTHR45783">
    <property type="entry name" value="KINESIN LIGHT CHAIN"/>
    <property type="match status" value="1"/>
</dbReference>
<reference evidence="10 11" key="1">
    <citation type="submission" date="2015-09" db="EMBL/GenBank/DDBJ databases">
        <title>Genome of Desulfovibrio dechloracetivorans BerOc1, a mercury methylating strain isolated from highly hydrocarbons and metals contaminated coastal sediments.</title>
        <authorList>
            <person name="Goni Urriza M."/>
            <person name="Gassie C."/>
            <person name="Bouchez O."/>
            <person name="Klopp C."/>
            <person name="Ranchou-Peyruse A."/>
            <person name="Remy G."/>
        </authorList>
    </citation>
    <scope>NUCLEOTIDE SEQUENCE [LARGE SCALE GENOMIC DNA]</scope>
    <source>
        <strain evidence="10 11">BerOc1</strain>
    </source>
</reference>
<keyword evidence="4" id="KW-0493">Microtubule</keyword>
<protein>
    <submittedName>
        <fullName evidence="10">Tetratricopeptide repeat protein</fullName>
    </submittedName>
</protein>
<dbReference type="SUPFAM" id="SSF48452">
    <property type="entry name" value="TPR-like"/>
    <property type="match status" value="2"/>
</dbReference>
<comment type="caution">
    <text evidence="10">The sequence shown here is derived from an EMBL/GenBank/DDBJ whole genome shotgun (WGS) entry which is preliminary data.</text>
</comment>
<proteinExistence type="inferred from homology"/>
<dbReference type="GO" id="GO:0005737">
    <property type="term" value="C:cytoplasm"/>
    <property type="evidence" value="ECO:0007669"/>
    <property type="project" value="TreeGrafter"/>
</dbReference>
<keyword evidence="8" id="KW-0505">Motor protein</keyword>
<organism evidence="10 11">
    <name type="scientific">Pseudodesulfovibrio hydrargyri</name>
    <dbReference type="NCBI Taxonomy" id="2125990"/>
    <lineage>
        <taxon>Bacteria</taxon>
        <taxon>Pseudomonadati</taxon>
        <taxon>Thermodesulfobacteriota</taxon>
        <taxon>Desulfovibrionia</taxon>
        <taxon>Desulfovibrionales</taxon>
        <taxon>Desulfovibrionaceae</taxon>
    </lineage>
</organism>
<evidence type="ECO:0000256" key="9">
    <source>
        <dbReference type="ARBA" id="ARBA00023212"/>
    </source>
</evidence>
<evidence type="ECO:0000313" key="10">
    <source>
        <dbReference type="EMBL" id="OIQ49588.1"/>
    </source>
</evidence>
<keyword evidence="7" id="KW-0175">Coiled coil</keyword>
<gene>
    <name evidence="10" type="ORF">BerOc1_01513</name>
</gene>
<dbReference type="Proteomes" id="UP000181901">
    <property type="component" value="Unassembled WGS sequence"/>
</dbReference>
<dbReference type="InterPro" id="IPR019734">
    <property type="entry name" value="TPR_rpt"/>
</dbReference>
<evidence type="ECO:0000256" key="6">
    <source>
        <dbReference type="ARBA" id="ARBA00022803"/>
    </source>
</evidence>
<name>A0A1J5MUQ8_9BACT</name>
<keyword evidence="11" id="KW-1185">Reference proteome</keyword>
<dbReference type="SMART" id="SM00028">
    <property type="entry name" value="TPR"/>
    <property type="match status" value="6"/>
</dbReference>
<dbReference type="EMBL" id="LKAQ01000004">
    <property type="protein sequence ID" value="OIQ49588.1"/>
    <property type="molecule type" value="Genomic_DNA"/>
</dbReference>
<dbReference type="Pfam" id="PF13374">
    <property type="entry name" value="TPR_10"/>
    <property type="match status" value="1"/>
</dbReference>
<dbReference type="GO" id="GO:0005874">
    <property type="term" value="C:microtubule"/>
    <property type="evidence" value="ECO:0007669"/>
    <property type="project" value="UniProtKB-KW"/>
</dbReference>
<comment type="subcellular location">
    <subcellularLocation>
        <location evidence="1">Cytoplasm</location>
        <location evidence="1">Cytoskeleton</location>
    </subcellularLocation>
</comment>